<dbReference type="SUPFAM" id="SSF53098">
    <property type="entry name" value="Ribonuclease H-like"/>
    <property type="match status" value="1"/>
</dbReference>
<keyword evidence="2" id="KW-1185">Reference proteome</keyword>
<gene>
    <name evidence="1" type="ORF">OBRU01_07190</name>
</gene>
<evidence type="ECO:0000313" key="1">
    <source>
        <dbReference type="EMBL" id="KOB75409.1"/>
    </source>
</evidence>
<organism evidence="1 2">
    <name type="scientific">Operophtera brumata</name>
    <name type="common">Winter moth</name>
    <name type="synonym">Phalaena brumata</name>
    <dbReference type="NCBI Taxonomy" id="104452"/>
    <lineage>
        <taxon>Eukaryota</taxon>
        <taxon>Metazoa</taxon>
        <taxon>Ecdysozoa</taxon>
        <taxon>Arthropoda</taxon>
        <taxon>Hexapoda</taxon>
        <taxon>Insecta</taxon>
        <taxon>Pterygota</taxon>
        <taxon>Neoptera</taxon>
        <taxon>Endopterygota</taxon>
        <taxon>Lepidoptera</taxon>
        <taxon>Glossata</taxon>
        <taxon>Ditrysia</taxon>
        <taxon>Geometroidea</taxon>
        <taxon>Geometridae</taxon>
        <taxon>Larentiinae</taxon>
        <taxon>Operophtera</taxon>
    </lineage>
</organism>
<name>A0A0L7LJ61_OPEBR</name>
<dbReference type="CDD" id="cd09276">
    <property type="entry name" value="Rnase_HI_RT_non_LTR"/>
    <property type="match status" value="1"/>
</dbReference>
<reference evidence="1 2" key="1">
    <citation type="journal article" date="2015" name="Genome Biol. Evol.">
        <title>The genome of winter moth (Operophtera brumata) provides a genomic perspective on sexual dimorphism and phenology.</title>
        <authorList>
            <person name="Derks M.F."/>
            <person name="Smit S."/>
            <person name="Salis L."/>
            <person name="Schijlen E."/>
            <person name="Bossers A."/>
            <person name="Mateman C."/>
            <person name="Pijl A.S."/>
            <person name="de Ridder D."/>
            <person name="Groenen M.A."/>
            <person name="Visser M.E."/>
            <person name="Megens H.J."/>
        </authorList>
    </citation>
    <scope>NUCLEOTIDE SEQUENCE [LARGE SCALE GENOMIC DNA]</scope>
    <source>
        <strain evidence="1">WM2013NL</strain>
        <tissue evidence="1">Head and thorax</tissue>
    </source>
</reference>
<dbReference type="InterPro" id="IPR036397">
    <property type="entry name" value="RNaseH_sf"/>
</dbReference>
<comment type="caution">
    <text evidence="1">The sequence shown here is derived from an EMBL/GenBank/DDBJ whole genome shotgun (WGS) entry which is preliminary data.</text>
</comment>
<dbReference type="InterPro" id="IPR012337">
    <property type="entry name" value="RNaseH-like_sf"/>
</dbReference>
<accession>A0A0L7LJ61</accession>
<dbReference type="GO" id="GO:0003676">
    <property type="term" value="F:nucleic acid binding"/>
    <property type="evidence" value="ECO:0007669"/>
    <property type="project" value="InterPro"/>
</dbReference>
<dbReference type="AlphaFoldDB" id="A0A0L7LJ61"/>
<sequence length="546" mass="61341">MQIGKDDSDVMKILEQHTKLIKEGFGKMEVLKEVICKYQKDIQADIKTYATVAATRVSPSTSSNEGVKNIEKLLGEVRELRQVTEETGKVVESLKEATPSYSEVVTRTVKSLTKNIPKHSIIVSSDIEKDTSDEVLGKVRSALDARASGLQVQKVRKVRNQKVVLSFNSREDMEIMSEKISSDRSLKVEEAKNKDPLVIIKDLLSYNTDEDIIALATQELFLEAQKRNVSFALVQEPYVGSEGQLKRYGTTRIIQCGPDRTKPVKAAIVVVDNSVTSSDHNAITFDLDLVKPSEVMNLTNSTRKYDTRKVDWIRFAEVLQNSLVGKHVTSENIDKISLCDTLPETLEKHKIPGTHIYTDGSKIQGKVGAAYTCWTNGVETEKRKMKLEPFCTVYQAELYALYQATELLHRAKYMEVAVLSDSRSALETLFLPNVSDAYKTVQKLQLSPILTQVLTGHGGFAAYLNRFKCKESPLCDCDDEKEETIQHLLFDCPKNGAARYDLESATNKWLTPTTLSEMMSDNDSRPYLKAFCTRIAKIAVQRNKTK</sequence>
<dbReference type="Proteomes" id="UP000037510">
    <property type="component" value="Unassembled WGS sequence"/>
</dbReference>
<evidence type="ECO:0000313" key="2">
    <source>
        <dbReference type="Proteomes" id="UP000037510"/>
    </source>
</evidence>
<dbReference type="EMBL" id="JTDY01000926">
    <property type="protein sequence ID" value="KOB75409.1"/>
    <property type="molecule type" value="Genomic_DNA"/>
</dbReference>
<dbReference type="Gene3D" id="3.30.420.10">
    <property type="entry name" value="Ribonuclease H-like superfamily/Ribonuclease H"/>
    <property type="match status" value="1"/>
</dbReference>
<proteinExistence type="predicted"/>
<protein>
    <submittedName>
        <fullName evidence="1">TRAS3 protein</fullName>
    </submittedName>
</protein>